<name>A0AAE8C6J9_9CAUD</name>
<evidence type="ECO:0000313" key="1">
    <source>
        <dbReference type="EMBL" id="QZI79267.1"/>
    </source>
</evidence>
<dbReference type="EMBL" id="MZ234017">
    <property type="protein sequence ID" value="QZI79267.1"/>
    <property type="molecule type" value="Genomic_DNA"/>
</dbReference>
<evidence type="ECO:0000313" key="2">
    <source>
        <dbReference type="Proteomes" id="UP000827177"/>
    </source>
</evidence>
<protein>
    <submittedName>
        <fullName evidence="1">Uncharacterized protein</fullName>
    </submittedName>
</protein>
<proteinExistence type="predicted"/>
<dbReference type="Proteomes" id="UP000827177">
    <property type="component" value="Segment"/>
</dbReference>
<organism evidence="1 2">
    <name type="scientific">Escherichia phage vB_EcoP-101114UKE3</name>
    <dbReference type="NCBI Taxonomy" id="2865794"/>
    <lineage>
        <taxon>Viruses</taxon>
        <taxon>Duplodnaviria</taxon>
        <taxon>Heunggongvirae</taxon>
        <taxon>Uroviricota</taxon>
        <taxon>Caudoviricetes</taxon>
        <taxon>Mktvariviridae</taxon>
        <taxon>Gordonclarkvirinae</taxon>
        <taxon>Suseptimavirus</taxon>
        <taxon>Suseptimavirus 101114UKE3</taxon>
    </lineage>
</organism>
<accession>A0AAE8C6J9</accession>
<keyword evidence="2" id="KW-1185">Reference proteome</keyword>
<gene>
    <name evidence="1" type="ORF">101114UKE3_136</name>
</gene>
<sequence>MSTTIFRLMHLDKLATVKAANLTLVHTFKG</sequence>
<reference evidence="1 2" key="1">
    <citation type="submission" date="2021-05" db="EMBL/GenBank/DDBJ databases">
        <title>Naturally bred epsilon2 phages have an improved host range and effectivity in uropathogenic E. coli over their ancestor phages.</title>
        <authorList>
            <person name="Saez D."/>
            <person name="Loose M."/>
            <person name="Mutti M."/>
            <person name="Visram Z."/>
            <person name="Hitzenhammer E."/>
            <person name="Dippel D."/>
            <person name="Tisakova L."/>
            <person name="Schertler S."/>
            <person name="Wittmann J."/>
            <person name="Corsini L."/>
            <person name="Wagenlehner F."/>
        </authorList>
    </citation>
    <scope>NUCLEOTIDE SEQUENCE [LARGE SCALE GENOMIC DNA]</scope>
</reference>